<comment type="caution">
    <text evidence="1">The sequence shown here is derived from an EMBL/GenBank/DDBJ whole genome shotgun (WGS) entry which is preliminary data.</text>
</comment>
<proteinExistence type="predicted"/>
<dbReference type="Proteomes" id="UP001448207">
    <property type="component" value="Unassembled WGS sequence"/>
</dbReference>
<protein>
    <submittedName>
        <fullName evidence="1">Uncharacterized protein</fullName>
    </submittedName>
</protein>
<reference evidence="1 2" key="1">
    <citation type="submission" date="2024-04" db="EMBL/GenBank/DDBJ databases">
        <title>Symmetric and asymmetric DNA N6-adenine methylation regulates different biological responses in Mucorales.</title>
        <authorList>
            <consortium name="Lawrence Berkeley National Laboratory"/>
            <person name="Lax C."/>
            <person name="Mondo S.J."/>
            <person name="Osorio-Concepcion M."/>
            <person name="Muszewska A."/>
            <person name="Corrochano-Luque M."/>
            <person name="Gutierrez G."/>
            <person name="Riley R."/>
            <person name="Lipzen A."/>
            <person name="Guo J."/>
            <person name="Hundley H."/>
            <person name="Amirebrahimi M."/>
            <person name="Ng V."/>
            <person name="Lorenzo-Gutierrez D."/>
            <person name="Binder U."/>
            <person name="Yang J."/>
            <person name="Song Y."/>
            <person name="Canovas D."/>
            <person name="Navarro E."/>
            <person name="Freitag M."/>
            <person name="Gabaldon T."/>
            <person name="Grigoriev I.V."/>
            <person name="Corrochano L.M."/>
            <person name="Nicolas F.E."/>
            <person name="Garre V."/>
        </authorList>
    </citation>
    <scope>NUCLEOTIDE SEQUENCE [LARGE SCALE GENOMIC DNA]</scope>
    <source>
        <strain evidence="1 2">L51</strain>
    </source>
</reference>
<keyword evidence="2" id="KW-1185">Reference proteome</keyword>
<evidence type="ECO:0000313" key="1">
    <source>
        <dbReference type="EMBL" id="KAL0095988.1"/>
    </source>
</evidence>
<dbReference type="EMBL" id="JBCLYO010000001">
    <property type="protein sequence ID" value="KAL0095988.1"/>
    <property type="molecule type" value="Genomic_DNA"/>
</dbReference>
<gene>
    <name evidence="1" type="ORF">J3Q64DRAFT_1705661</name>
</gene>
<sequence length="170" mass="18643">MSSLFWYISEGGTTSYTHGWPSHLMACPSGGWILIGLVELRMAGISSLLLLLLSSSSRLSPSSSPLSSHEEYEFLLLLFAVWMFANPPQWPVEEEEADEEREETSVSCSDWELFLRRAGAIFLIDDRGKSGRCLPLEEEVVVVVVVPPVPGPAPAPLEPEMVELVGSSPP</sequence>
<feature type="non-terminal residue" evidence="1">
    <location>
        <position position="170"/>
    </location>
</feature>
<organism evidence="1 2">
    <name type="scientific">Phycomyces blakesleeanus</name>
    <dbReference type="NCBI Taxonomy" id="4837"/>
    <lineage>
        <taxon>Eukaryota</taxon>
        <taxon>Fungi</taxon>
        <taxon>Fungi incertae sedis</taxon>
        <taxon>Mucoromycota</taxon>
        <taxon>Mucoromycotina</taxon>
        <taxon>Mucoromycetes</taxon>
        <taxon>Mucorales</taxon>
        <taxon>Phycomycetaceae</taxon>
        <taxon>Phycomyces</taxon>
    </lineage>
</organism>
<evidence type="ECO:0000313" key="2">
    <source>
        <dbReference type="Proteomes" id="UP001448207"/>
    </source>
</evidence>
<name>A0ABR3BB47_PHYBL</name>
<accession>A0ABR3BB47</accession>